<dbReference type="PANTHER" id="PTHR30273:SF2">
    <property type="entry name" value="PROTEIN FECR"/>
    <property type="match status" value="1"/>
</dbReference>
<dbReference type="InterPro" id="IPR006860">
    <property type="entry name" value="FecR"/>
</dbReference>
<dbReference type="Gene3D" id="2.60.120.1440">
    <property type="match status" value="1"/>
</dbReference>
<proteinExistence type="predicted"/>
<feature type="domain" description="FecR N-terminal" evidence="2">
    <location>
        <begin position="20"/>
        <end position="60"/>
    </location>
</feature>
<dbReference type="AlphaFoldDB" id="A0A157QKM2"/>
<evidence type="ECO:0000313" key="3">
    <source>
        <dbReference type="EMBL" id="SAI46164.1"/>
    </source>
</evidence>
<keyword evidence="3" id="KW-0812">Transmembrane</keyword>
<dbReference type="OrthoDB" id="1100567at2"/>
<organism evidence="3 4">
    <name type="scientific">Bordetella ansorpii</name>
    <dbReference type="NCBI Taxonomy" id="288768"/>
    <lineage>
        <taxon>Bacteria</taxon>
        <taxon>Pseudomonadati</taxon>
        <taxon>Pseudomonadota</taxon>
        <taxon>Betaproteobacteria</taxon>
        <taxon>Burkholderiales</taxon>
        <taxon>Alcaligenaceae</taxon>
        <taxon>Bordetella</taxon>
    </lineage>
</organism>
<feature type="domain" description="FecR protein" evidence="1">
    <location>
        <begin position="129"/>
        <end position="220"/>
    </location>
</feature>
<evidence type="ECO:0000259" key="1">
    <source>
        <dbReference type="Pfam" id="PF04773"/>
    </source>
</evidence>
<dbReference type="Proteomes" id="UP000077037">
    <property type="component" value="Unassembled WGS sequence"/>
</dbReference>
<dbReference type="GO" id="GO:0016989">
    <property type="term" value="F:sigma factor antagonist activity"/>
    <property type="evidence" value="ECO:0007669"/>
    <property type="project" value="TreeGrafter"/>
</dbReference>
<accession>A0A157QKM2</accession>
<dbReference type="Pfam" id="PF04773">
    <property type="entry name" value="FecR"/>
    <property type="match status" value="1"/>
</dbReference>
<keyword evidence="3" id="KW-0472">Membrane</keyword>
<sequence length="332" mass="36096">MNQPFASGPGAQPSAALQKEARVWLRTLSLGDVSPWHAEAFKRWLHTSPEHQAAFRAVKQRWDALAPGVAEMLRTNPEAASFHMQTLRGVRPQRRLLLVAATGAVAATAVAMVRPPAGLWPSMREWDADFRTATGEQRTLSLSADVRVVLNTRTSIRNQSGNSAVAGIELISGEAAIDLPPSGAAFRVQAGVARSETDSGRFEVRYLNGKACVTCLDGRVMVRHPAGTRLLQAGQQMIYDDRAMSGVASVDAEEASAWRHGELVFRQTRLSSVIDEINRYRSGQVLLLDEAAGRMPVSGRFAIASLDSALVQLERTFHLEARRLPGGLLVLS</sequence>
<dbReference type="RefSeq" id="WP_066416565.1">
    <property type="nucleotide sequence ID" value="NZ_FKBS01000025.1"/>
</dbReference>
<dbReference type="InterPro" id="IPR032623">
    <property type="entry name" value="FecR_N"/>
</dbReference>
<dbReference type="Pfam" id="PF16220">
    <property type="entry name" value="DUF4880"/>
    <property type="match status" value="1"/>
</dbReference>
<name>A0A157QKM2_9BORD</name>
<gene>
    <name evidence="3" type="primary">fecR2_9</name>
    <name evidence="3" type="ORF">SAMEA1982600_03657</name>
</gene>
<evidence type="ECO:0000259" key="2">
    <source>
        <dbReference type="Pfam" id="PF16220"/>
    </source>
</evidence>
<dbReference type="PIRSF" id="PIRSF018266">
    <property type="entry name" value="FecR"/>
    <property type="match status" value="1"/>
</dbReference>
<dbReference type="PANTHER" id="PTHR30273">
    <property type="entry name" value="PERIPLASMIC SIGNAL SENSOR AND SIGMA FACTOR ACTIVATOR FECR-RELATED"/>
    <property type="match status" value="1"/>
</dbReference>
<evidence type="ECO:0000313" key="4">
    <source>
        <dbReference type="Proteomes" id="UP000077037"/>
    </source>
</evidence>
<protein>
    <submittedName>
        <fullName evidence="3">Transmembrane sensor</fullName>
    </submittedName>
</protein>
<dbReference type="InterPro" id="IPR012373">
    <property type="entry name" value="Ferrdict_sens_TM"/>
</dbReference>
<dbReference type="Gene3D" id="3.55.50.30">
    <property type="match status" value="1"/>
</dbReference>
<reference evidence="3 4" key="1">
    <citation type="submission" date="2016-03" db="EMBL/GenBank/DDBJ databases">
        <authorList>
            <consortium name="Pathogen Informatics"/>
        </authorList>
    </citation>
    <scope>NUCLEOTIDE SEQUENCE [LARGE SCALE GENOMIC DNA]</scope>
    <source>
        <strain evidence="3 4">NCTC13364</strain>
    </source>
</reference>
<dbReference type="EMBL" id="FKBS01000025">
    <property type="protein sequence ID" value="SAI46164.1"/>
    <property type="molecule type" value="Genomic_DNA"/>
</dbReference>